<reference evidence="12 13" key="1">
    <citation type="submission" date="2020-09" db="EMBL/GenBank/DDBJ databases">
        <title>Methylomonas albis sp. nov. and Methylomonas fluvii sp. nov.: Two cold-adapted methanotrophs from the River Elbe and an amended description of Methylovulum psychrotolerans strain Eb1.</title>
        <authorList>
            <person name="Bussmann I.K."/>
            <person name="Klings K.-W."/>
            <person name="Warnstedt J."/>
            <person name="Hoppert M."/>
            <person name="Saborowski A."/>
            <person name="Horn F."/>
            <person name="Liebner S."/>
        </authorList>
    </citation>
    <scope>NUCLEOTIDE SEQUENCE [LARGE SCALE GENOMIC DNA]</scope>
    <source>
        <strain evidence="12 13">EbB</strain>
    </source>
</reference>
<comment type="caution">
    <text evidence="12">The sequence shown here is derived from an EMBL/GenBank/DDBJ whole genome shotgun (WGS) entry which is preliminary data.</text>
</comment>
<evidence type="ECO:0000256" key="3">
    <source>
        <dbReference type="ARBA" id="ARBA00022448"/>
    </source>
</evidence>
<dbReference type="RefSeq" id="WP_192396167.1">
    <property type="nucleotide sequence ID" value="NZ_CAJHIU010000003.1"/>
</dbReference>
<dbReference type="InterPro" id="IPR009040">
    <property type="entry name" value="Ferritin-like_diiron"/>
</dbReference>
<comment type="catalytic activity">
    <reaction evidence="9">
        <text>4 Fe(2+) + O2 + 4 H(+) = 4 Fe(3+) + 2 H2O</text>
        <dbReference type="Rhea" id="RHEA:11148"/>
        <dbReference type="ChEBI" id="CHEBI:15377"/>
        <dbReference type="ChEBI" id="CHEBI:15378"/>
        <dbReference type="ChEBI" id="CHEBI:15379"/>
        <dbReference type="ChEBI" id="CHEBI:29033"/>
        <dbReference type="ChEBI" id="CHEBI:29034"/>
        <dbReference type="EC" id="1.16.3.1"/>
    </reaction>
</comment>
<keyword evidence="3" id="KW-0813">Transport</keyword>
<dbReference type="CDD" id="cd00907">
    <property type="entry name" value="Bacterioferritin"/>
    <property type="match status" value="1"/>
</dbReference>
<evidence type="ECO:0000256" key="7">
    <source>
        <dbReference type="ARBA" id="ARBA00023065"/>
    </source>
</evidence>
<dbReference type="SUPFAM" id="SSF47240">
    <property type="entry name" value="Ferritin-like"/>
    <property type="match status" value="1"/>
</dbReference>
<dbReference type="PANTHER" id="PTHR30295">
    <property type="entry name" value="BACTERIOFERRITIN"/>
    <property type="match status" value="1"/>
</dbReference>
<comment type="function">
    <text evidence="9">Iron-storage protein, whose ferroxidase center binds Fe(2+), oxidizes it using dioxygen to Fe(3+), and participates in the subsequent Fe(3+) oxide mineral core formation within the central cavity of the BFR protein shell.</text>
</comment>
<evidence type="ECO:0000256" key="8">
    <source>
        <dbReference type="ARBA" id="ARBA00036243"/>
    </source>
</evidence>
<evidence type="ECO:0000313" key="13">
    <source>
        <dbReference type="Proteomes" id="UP000641152"/>
    </source>
</evidence>
<dbReference type="InterPro" id="IPR008331">
    <property type="entry name" value="Ferritin_DPS_dom"/>
</dbReference>
<dbReference type="InterPro" id="IPR012347">
    <property type="entry name" value="Ferritin-like"/>
</dbReference>
<proteinExistence type="inferred from homology"/>
<dbReference type="PIRSF" id="PIRSF002560">
    <property type="entry name" value="Bacterioferritin"/>
    <property type="match status" value="1"/>
</dbReference>
<keyword evidence="10" id="KW-0349">Heme</keyword>
<keyword evidence="5" id="KW-0560">Oxidoreductase</keyword>
<dbReference type="PANTHER" id="PTHR30295:SF9">
    <property type="entry name" value="BACTERIOFERRITIN"/>
    <property type="match status" value="1"/>
</dbReference>
<evidence type="ECO:0000256" key="5">
    <source>
        <dbReference type="ARBA" id="ARBA00023002"/>
    </source>
</evidence>
<feature type="domain" description="Ferritin-like diiron" evidence="11">
    <location>
        <begin position="1"/>
        <end position="146"/>
    </location>
</feature>
<dbReference type="Gene3D" id="1.20.1260.10">
    <property type="match status" value="1"/>
</dbReference>
<dbReference type="PRINTS" id="PR00601">
    <property type="entry name" value="BACFERRITIN"/>
</dbReference>
<dbReference type="PROSITE" id="PS00549">
    <property type="entry name" value="BACTERIOFERRITIN"/>
    <property type="match status" value="1"/>
</dbReference>
<evidence type="ECO:0000256" key="4">
    <source>
        <dbReference type="ARBA" id="ARBA00022496"/>
    </source>
</evidence>
<keyword evidence="13" id="KW-1185">Reference proteome</keyword>
<keyword evidence="7" id="KW-0406">Ion transport</keyword>
<keyword evidence="4" id="KW-0410">Iron transport</keyword>
<dbReference type="NCBIfam" id="TIGR00754">
    <property type="entry name" value="bfr"/>
    <property type="match status" value="1"/>
</dbReference>
<dbReference type="EMBL" id="JACXST010000003">
    <property type="protein sequence ID" value="MBD9363504.1"/>
    <property type="molecule type" value="Genomic_DNA"/>
</dbReference>
<dbReference type="InterPro" id="IPR009078">
    <property type="entry name" value="Ferritin-like_SF"/>
</dbReference>
<comment type="similarity">
    <text evidence="1 9 10">Belongs to the bacterioferritin family.</text>
</comment>
<evidence type="ECO:0000256" key="6">
    <source>
        <dbReference type="ARBA" id="ARBA00023004"/>
    </source>
</evidence>
<dbReference type="InterPro" id="IPR002024">
    <property type="entry name" value="Bacterioferritin"/>
</dbReference>
<keyword evidence="6 9" id="KW-0408">Iron</keyword>
<keyword evidence="2 9" id="KW-0409">Iron storage</keyword>
<sequence length="156" mass="18219">MQGDKQVIAHLNELLAGELTAIDQYFIHSRMYENWGFNKLYERINHEVQDETNHADALIKRILFLEGTPDLSKREPLAVGTNVPEMLKNDLAVEYKVVKDLRKVIAYCETVRDYQTREILEVMLDDTEEDHAHWLEKQLSLIDMIGLPNYLQSQMS</sequence>
<evidence type="ECO:0000256" key="1">
    <source>
        <dbReference type="ARBA" id="ARBA00008093"/>
    </source>
</evidence>
<evidence type="ECO:0000256" key="9">
    <source>
        <dbReference type="PIRNR" id="PIRNR002560"/>
    </source>
</evidence>
<dbReference type="Pfam" id="PF00210">
    <property type="entry name" value="Ferritin"/>
    <property type="match status" value="1"/>
</dbReference>
<keyword evidence="9 10" id="KW-0479">Metal-binding</keyword>
<accession>A0ABR9DMM3</accession>
<evidence type="ECO:0000313" key="12">
    <source>
        <dbReference type="EMBL" id="MBD9363504.1"/>
    </source>
</evidence>
<dbReference type="PROSITE" id="PS50905">
    <property type="entry name" value="FERRITIN_LIKE"/>
    <property type="match status" value="1"/>
</dbReference>
<evidence type="ECO:0000256" key="10">
    <source>
        <dbReference type="RuleBase" id="RU000623"/>
    </source>
</evidence>
<evidence type="ECO:0000256" key="2">
    <source>
        <dbReference type="ARBA" id="ARBA00022434"/>
    </source>
</evidence>
<dbReference type="Proteomes" id="UP000641152">
    <property type="component" value="Unassembled WGS sequence"/>
</dbReference>
<dbReference type="EC" id="1.16.3.1" evidence="9"/>
<name>A0ABR9DMM3_9GAMM</name>
<evidence type="ECO:0000259" key="11">
    <source>
        <dbReference type="PROSITE" id="PS50905"/>
    </source>
</evidence>
<gene>
    <name evidence="12" type="primary">bfr</name>
    <name evidence="12" type="ORF">EBB_24065</name>
</gene>
<comment type="catalytic activity">
    <reaction evidence="8">
        <text>Fe(2+)(in) = Fe(2+)(out)</text>
        <dbReference type="Rhea" id="RHEA:28486"/>
        <dbReference type="ChEBI" id="CHEBI:29033"/>
    </reaction>
</comment>
<protein>
    <recommendedName>
        <fullName evidence="9 10">Bacterioferritin</fullName>
        <ecNumber evidence="9">1.16.3.1</ecNumber>
    </recommendedName>
</protein>
<organism evidence="12 13">
    <name type="scientific">Methylomonas fluvii</name>
    <dbReference type="NCBI Taxonomy" id="1854564"/>
    <lineage>
        <taxon>Bacteria</taxon>
        <taxon>Pseudomonadati</taxon>
        <taxon>Pseudomonadota</taxon>
        <taxon>Gammaproteobacteria</taxon>
        <taxon>Methylococcales</taxon>
        <taxon>Methylococcaceae</taxon>
        <taxon>Methylomonas</taxon>
    </lineage>
</organism>